<dbReference type="SUPFAM" id="SSF46785">
    <property type="entry name" value="Winged helix' DNA-binding domain"/>
    <property type="match status" value="1"/>
</dbReference>
<name>A0A840NRW9_9ACTN</name>
<dbReference type="PANTHER" id="PTHR30126">
    <property type="entry name" value="HTH-TYPE TRANSCRIPTIONAL REGULATOR"/>
    <property type="match status" value="1"/>
</dbReference>
<dbReference type="Gene3D" id="3.40.190.290">
    <property type="match status" value="1"/>
</dbReference>
<proteinExistence type="inferred from homology"/>
<keyword evidence="3 6" id="KW-0238">DNA-binding</keyword>
<dbReference type="GO" id="GO:0003700">
    <property type="term" value="F:DNA-binding transcription factor activity"/>
    <property type="evidence" value="ECO:0007669"/>
    <property type="project" value="InterPro"/>
</dbReference>
<feature type="domain" description="HTH lysR-type" evidence="5">
    <location>
        <begin position="1"/>
        <end position="58"/>
    </location>
</feature>
<accession>A0A840NRW9</accession>
<dbReference type="Gene3D" id="1.10.10.10">
    <property type="entry name" value="Winged helix-like DNA-binding domain superfamily/Winged helix DNA-binding domain"/>
    <property type="match status" value="1"/>
</dbReference>
<comment type="similarity">
    <text evidence="1">Belongs to the LysR transcriptional regulatory family.</text>
</comment>
<dbReference type="AlphaFoldDB" id="A0A840NRW9"/>
<evidence type="ECO:0000313" key="6">
    <source>
        <dbReference type="EMBL" id="MBB5130328.1"/>
    </source>
</evidence>
<dbReference type="RefSeq" id="WP_185047240.1">
    <property type="nucleotide sequence ID" value="NZ_BAABIX010000072.1"/>
</dbReference>
<dbReference type="Pfam" id="PF03466">
    <property type="entry name" value="LysR_substrate"/>
    <property type="match status" value="1"/>
</dbReference>
<keyword evidence="2" id="KW-0805">Transcription regulation</keyword>
<evidence type="ECO:0000256" key="1">
    <source>
        <dbReference type="ARBA" id="ARBA00009437"/>
    </source>
</evidence>
<dbReference type="PROSITE" id="PS50931">
    <property type="entry name" value="HTH_LYSR"/>
    <property type="match status" value="1"/>
</dbReference>
<dbReference type="InterPro" id="IPR036390">
    <property type="entry name" value="WH_DNA-bd_sf"/>
</dbReference>
<dbReference type="EMBL" id="JACHGN010000001">
    <property type="protein sequence ID" value="MBB5130328.1"/>
    <property type="molecule type" value="Genomic_DNA"/>
</dbReference>
<dbReference type="Proteomes" id="UP000578449">
    <property type="component" value="Unassembled WGS sequence"/>
</dbReference>
<dbReference type="Pfam" id="PF00126">
    <property type="entry name" value="HTH_1"/>
    <property type="match status" value="1"/>
</dbReference>
<evidence type="ECO:0000259" key="5">
    <source>
        <dbReference type="PROSITE" id="PS50931"/>
    </source>
</evidence>
<reference evidence="6 7" key="1">
    <citation type="submission" date="2020-08" db="EMBL/GenBank/DDBJ databases">
        <title>Genomic Encyclopedia of Type Strains, Phase IV (KMG-IV): sequencing the most valuable type-strain genomes for metagenomic binning, comparative biology and taxonomic classification.</title>
        <authorList>
            <person name="Goeker M."/>
        </authorList>
    </citation>
    <scope>NUCLEOTIDE SEQUENCE [LARGE SCALE GENOMIC DNA]</scope>
    <source>
        <strain evidence="6 7">DSM 45615</strain>
    </source>
</reference>
<dbReference type="SUPFAM" id="SSF53850">
    <property type="entry name" value="Periplasmic binding protein-like II"/>
    <property type="match status" value="1"/>
</dbReference>
<dbReference type="PRINTS" id="PR00039">
    <property type="entry name" value="HTHLYSR"/>
</dbReference>
<dbReference type="GO" id="GO:0000976">
    <property type="term" value="F:transcription cis-regulatory region binding"/>
    <property type="evidence" value="ECO:0007669"/>
    <property type="project" value="TreeGrafter"/>
</dbReference>
<dbReference type="FunFam" id="1.10.10.10:FF:000001">
    <property type="entry name" value="LysR family transcriptional regulator"/>
    <property type="match status" value="1"/>
</dbReference>
<keyword evidence="4" id="KW-0804">Transcription</keyword>
<dbReference type="InterPro" id="IPR036388">
    <property type="entry name" value="WH-like_DNA-bd_sf"/>
</dbReference>
<comment type="caution">
    <text evidence="6">The sequence shown here is derived from an EMBL/GenBank/DDBJ whole genome shotgun (WGS) entry which is preliminary data.</text>
</comment>
<sequence length="324" mass="33424">MDSESLRTFLAIHRHGGVTRAAAALFRSQPAVSRRLALLERELGMPLFERVPGGVELSEAGRALLPYAERALAALSDAEAAVRAVRSPGAGSVAVALVGTLAGTGLTPVLRGFAARHPGVELTLRTATSHEVSELVRRAEVGLGLRYGSGEAPELCHEPLFSERLVLVAAPDHPLAALPAPTLADLAGMGGMGGMRWITFPELPGRGEASAAYVRRAMEEAGVPEDRVLRIDSLTAQKRLVEAGFGIAMLPESGVQEELAAGSLAAVEVAGLAVAVPVTVVTRRDGFLGAAARTLLAELRAAAGDVAVTPLPRPSTSSAAPGSP</sequence>
<dbReference type="InterPro" id="IPR005119">
    <property type="entry name" value="LysR_subst-bd"/>
</dbReference>
<evidence type="ECO:0000256" key="2">
    <source>
        <dbReference type="ARBA" id="ARBA00023015"/>
    </source>
</evidence>
<evidence type="ECO:0000256" key="4">
    <source>
        <dbReference type="ARBA" id="ARBA00023163"/>
    </source>
</evidence>
<organism evidence="6 7">
    <name type="scientific">Thermocatellispora tengchongensis</name>
    <dbReference type="NCBI Taxonomy" id="1073253"/>
    <lineage>
        <taxon>Bacteria</taxon>
        <taxon>Bacillati</taxon>
        <taxon>Actinomycetota</taxon>
        <taxon>Actinomycetes</taxon>
        <taxon>Streptosporangiales</taxon>
        <taxon>Streptosporangiaceae</taxon>
        <taxon>Thermocatellispora</taxon>
    </lineage>
</organism>
<evidence type="ECO:0000313" key="7">
    <source>
        <dbReference type="Proteomes" id="UP000578449"/>
    </source>
</evidence>
<dbReference type="CDD" id="cd05466">
    <property type="entry name" value="PBP2_LTTR_substrate"/>
    <property type="match status" value="1"/>
</dbReference>
<dbReference type="PANTHER" id="PTHR30126:SF40">
    <property type="entry name" value="HTH-TYPE TRANSCRIPTIONAL REGULATOR GLTR"/>
    <property type="match status" value="1"/>
</dbReference>
<gene>
    <name evidence="6" type="ORF">HNP84_000016</name>
</gene>
<keyword evidence="7" id="KW-1185">Reference proteome</keyword>
<evidence type="ECO:0000256" key="3">
    <source>
        <dbReference type="ARBA" id="ARBA00023125"/>
    </source>
</evidence>
<protein>
    <submittedName>
        <fullName evidence="6">DNA-binding transcriptional LysR family regulator</fullName>
    </submittedName>
</protein>
<dbReference type="InterPro" id="IPR000847">
    <property type="entry name" value="LysR_HTH_N"/>
</dbReference>